<evidence type="ECO:0000313" key="7">
    <source>
        <dbReference type="EMBL" id="RZT68857.1"/>
    </source>
</evidence>
<evidence type="ECO:0000256" key="1">
    <source>
        <dbReference type="ARBA" id="ARBA00022741"/>
    </source>
</evidence>
<sequence>MTQNSPVDSNAAKRPVAPGSIVVVRDMEWLVTAVEPSAAGQLVHVQGLSELVRDTTASFYSGLDRIEPLEPAEARVVADDSPGYRRAKLWLEATLRKTPVPLGSDALTVSTQMLTDSLGYQRAAVRQALSPEMLRPRILLADAVGLGKTIEIGMILSELVRRGRGERILIVTPRHVLEQMQHEMWTRFALPFVRLDSVGIQRVRQQLPATRNPFSMFKRAIISIDTLKQEKYRSHLAKQRWDAVVIDESHNITGKTLNNRLAKTLAPNTEALILASATPHNGKAESFAELIRLLEPTAVTPEGEIIEEEARRLIIRRHRYSPEVAREVGADWAERLKPQHLLVPASPAENAVAEELASVWLYPGETGSPYSGENSGLFPWTLAKAFLSSPVALLETVVERRKRLGETLSHEQRRERAALDRLESLAERALAEPSAKLAELLRYLKQIKIGRTSPERVVVFSERVATLKWLRERVQTELKLKDGQVAVLHGGLSDVEQQEIVESFKQQSSEIRVLITGDVASEGVNLHSQCHELVHFDIPWSLIRIQQRNGRIDRYGQRHRPQITTVLLKLSNEHFSGDLRVFKRLVKREHESHKALRDAAWLLGKHSVAAEEDAIMRELARGTDVEDIVPTIDESIASQDSVAGLLARLAAGGGAVAHETGATRVEPGEDAETLTLPLDGGAAAETGLFGARVDFLREALIEVYADPGTRAQSDGGGGVSWTEQLAHGTVSLAPRPDLMQRLSVLPQSYLSERRVREKLQLAVTERRARAVLLEAIHNPAEHSLWPEAHFLGPLHPVLDWAADRALGRLGRNEVFSVQADVDAVTVLLVGTLTDGRGRTVAASFMTVEYHDPDASTYGMIQVYENARAALAACGLDGPLVNRGTTAPSPAIQRLIAPAVHSAGQHMGVLARAAADDVNARVSEWSARVDAWQDTAATLTQLHGLRSRRVTVAEEQELAESMRPRQTLVRPLLVVVPAGPAGEEI</sequence>
<dbReference type="Gene3D" id="3.40.50.300">
    <property type="entry name" value="P-loop containing nucleotide triphosphate hydrolases"/>
    <property type="match status" value="1"/>
</dbReference>
<dbReference type="PROSITE" id="PS51192">
    <property type="entry name" value="HELICASE_ATP_BIND_1"/>
    <property type="match status" value="1"/>
</dbReference>
<dbReference type="InterPro" id="IPR049730">
    <property type="entry name" value="SNF2/RAD54-like_C"/>
</dbReference>
<dbReference type="PROSITE" id="PS51194">
    <property type="entry name" value="HELICASE_CTER"/>
    <property type="match status" value="1"/>
</dbReference>
<evidence type="ECO:0000256" key="3">
    <source>
        <dbReference type="ARBA" id="ARBA00022806"/>
    </source>
</evidence>
<keyword evidence="8" id="KW-1185">Reference proteome</keyword>
<feature type="domain" description="Helicase C-terminal" evidence="6">
    <location>
        <begin position="436"/>
        <end position="616"/>
    </location>
</feature>
<dbReference type="InterPro" id="IPR057342">
    <property type="entry name" value="DEXDc_RapA"/>
</dbReference>
<dbReference type="RefSeq" id="WP_237465819.1">
    <property type="nucleotide sequence ID" value="NZ_QYAG01000005.1"/>
</dbReference>
<dbReference type="Pfam" id="PF00176">
    <property type="entry name" value="SNF2-rel_dom"/>
    <property type="match status" value="1"/>
</dbReference>
<keyword evidence="2" id="KW-0378">Hydrolase</keyword>
<dbReference type="GO" id="GO:0004386">
    <property type="term" value="F:helicase activity"/>
    <property type="evidence" value="ECO:0007669"/>
    <property type="project" value="UniProtKB-KW"/>
</dbReference>
<dbReference type="CDD" id="cd18793">
    <property type="entry name" value="SF2_C_SNF"/>
    <property type="match status" value="1"/>
</dbReference>
<dbReference type="SUPFAM" id="SSF52540">
    <property type="entry name" value="P-loop containing nucleoside triphosphate hydrolases"/>
    <property type="match status" value="2"/>
</dbReference>
<organism evidence="7 8">
    <name type="scientific">Leucobacter luti</name>
    <dbReference type="NCBI Taxonomy" id="340320"/>
    <lineage>
        <taxon>Bacteria</taxon>
        <taxon>Bacillati</taxon>
        <taxon>Actinomycetota</taxon>
        <taxon>Actinomycetes</taxon>
        <taxon>Micrococcales</taxon>
        <taxon>Microbacteriaceae</taxon>
        <taxon>Leucobacter</taxon>
    </lineage>
</organism>
<name>A0A4Q7U7F2_9MICO</name>
<evidence type="ECO:0000259" key="6">
    <source>
        <dbReference type="PROSITE" id="PS51194"/>
    </source>
</evidence>
<dbReference type="InterPro" id="IPR038718">
    <property type="entry name" value="SNF2-like_sf"/>
</dbReference>
<accession>A0A4Q7U7F2</accession>
<evidence type="ECO:0000259" key="5">
    <source>
        <dbReference type="PROSITE" id="PS51192"/>
    </source>
</evidence>
<dbReference type="Pfam" id="PF00271">
    <property type="entry name" value="Helicase_C"/>
    <property type="match status" value="1"/>
</dbReference>
<dbReference type="PANTHER" id="PTHR45766">
    <property type="entry name" value="DNA ANNEALING HELICASE AND ENDONUCLEASE ZRANB3 FAMILY MEMBER"/>
    <property type="match status" value="1"/>
</dbReference>
<dbReference type="InterPro" id="IPR027417">
    <property type="entry name" value="P-loop_NTPase"/>
</dbReference>
<proteinExistence type="predicted"/>
<dbReference type="EMBL" id="SHKI01000002">
    <property type="protein sequence ID" value="RZT68857.1"/>
    <property type="molecule type" value="Genomic_DNA"/>
</dbReference>
<dbReference type="CDD" id="cd18011">
    <property type="entry name" value="DEXDc_RapA"/>
    <property type="match status" value="1"/>
</dbReference>
<dbReference type="SMART" id="SM00487">
    <property type="entry name" value="DEXDc"/>
    <property type="match status" value="1"/>
</dbReference>
<dbReference type="InterPro" id="IPR014001">
    <property type="entry name" value="Helicase_ATP-bd"/>
</dbReference>
<reference evidence="7 8" key="1">
    <citation type="journal article" date="2015" name="Stand. Genomic Sci.">
        <title>Genomic Encyclopedia of Bacterial and Archaeal Type Strains, Phase III: the genomes of soil and plant-associated and newly described type strains.</title>
        <authorList>
            <person name="Whitman W.B."/>
            <person name="Woyke T."/>
            <person name="Klenk H.P."/>
            <person name="Zhou Y."/>
            <person name="Lilburn T.G."/>
            <person name="Beck B.J."/>
            <person name="De Vos P."/>
            <person name="Vandamme P."/>
            <person name="Eisen J.A."/>
            <person name="Garrity G."/>
            <person name="Hugenholtz P."/>
            <person name="Kyrpides N.C."/>
        </authorList>
    </citation>
    <scope>NUCLEOTIDE SEQUENCE [LARGE SCALE GENOMIC DNA]</scope>
    <source>
        <strain evidence="7 8">RF6</strain>
    </source>
</reference>
<feature type="domain" description="Helicase ATP-binding" evidence="5">
    <location>
        <begin position="129"/>
        <end position="297"/>
    </location>
</feature>
<keyword evidence="3" id="KW-0347">Helicase</keyword>
<comment type="caution">
    <text evidence="7">The sequence shown here is derived from an EMBL/GenBank/DDBJ whole genome shotgun (WGS) entry which is preliminary data.</text>
</comment>
<evidence type="ECO:0000256" key="2">
    <source>
        <dbReference type="ARBA" id="ARBA00022801"/>
    </source>
</evidence>
<dbReference type="InterPro" id="IPR000330">
    <property type="entry name" value="SNF2_N"/>
</dbReference>
<dbReference type="GO" id="GO:0005524">
    <property type="term" value="F:ATP binding"/>
    <property type="evidence" value="ECO:0007669"/>
    <property type="project" value="UniProtKB-KW"/>
</dbReference>
<dbReference type="AlphaFoldDB" id="A0A4Q7U7F2"/>
<dbReference type="SMART" id="SM00490">
    <property type="entry name" value="HELICc"/>
    <property type="match status" value="1"/>
</dbReference>
<dbReference type="Proteomes" id="UP000291832">
    <property type="component" value="Unassembled WGS sequence"/>
</dbReference>
<dbReference type="GO" id="GO:0016787">
    <property type="term" value="F:hydrolase activity"/>
    <property type="evidence" value="ECO:0007669"/>
    <property type="project" value="UniProtKB-KW"/>
</dbReference>
<gene>
    <name evidence="7" type="ORF">EV139_0588</name>
</gene>
<dbReference type="PANTHER" id="PTHR45766:SF6">
    <property type="entry name" value="SWI_SNF-RELATED MATRIX-ASSOCIATED ACTIN-DEPENDENT REGULATOR OF CHROMATIN SUBFAMILY A-LIKE PROTEIN 1"/>
    <property type="match status" value="1"/>
</dbReference>
<dbReference type="InterPro" id="IPR001650">
    <property type="entry name" value="Helicase_C-like"/>
</dbReference>
<keyword evidence="1" id="KW-0547">Nucleotide-binding</keyword>
<evidence type="ECO:0000313" key="8">
    <source>
        <dbReference type="Proteomes" id="UP000291832"/>
    </source>
</evidence>
<keyword evidence="4" id="KW-0067">ATP-binding</keyword>
<protein>
    <submittedName>
        <fullName evidence="7">SNF2 domain-containing protein</fullName>
    </submittedName>
</protein>
<evidence type="ECO:0000256" key="4">
    <source>
        <dbReference type="ARBA" id="ARBA00022840"/>
    </source>
</evidence>
<dbReference type="Gene3D" id="3.40.50.10810">
    <property type="entry name" value="Tandem AAA-ATPase domain"/>
    <property type="match status" value="1"/>
</dbReference>